<feature type="compositionally biased region" description="Polar residues" evidence="2">
    <location>
        <begin position="88"/>
        <end position="97"/>
    </location>
</feature>
<keyword evidence="1" id="KW-0175">Coiled coil</keyword>
<name>A0A7S3U1S4_9SPIT</name>
<proteinExistence type="predicted"/>
<reference evidence="3" key="1">
    <citation type="submission" date="2021-01" db="EMBL/GenBank/DDBJ databases">
        <authorList>
            <person name="Corre E."/>
            <person name="Pelletier E."/>
            <person name="Niang G."/>
            <person name="Scheremetjew M."/>
            <person name="Finn R."/>
            <person name="Kale V."/>
            <person name="Holt S."/>
            <person name="Cochrane G."/>
            <person name="Meng A."/>
            <person name="Brown T."/>
            <person name="Cohen L."/>
        </authorList>
    </citation>
    <scope>NUCLEOTIDE SEQUENCE</scope>
    <source>
        <strain evidence="3">SPMC142</strain>
    </source>
</reference>
<protein>
    <submittedName>
        <fullName evidence="3">Uncharacterized protein</fullName>
    </submittedName>
</protein>
<accession>A0A7S3U1S4</accession>
<evidence type="ECO:0000313" key="3">
    <source>
        <dbReference type="EMBL" id="CAE0600009.1"/>
    </source>
</evidence>
<dbReference type="EMBL" id="HBIQ01103864">
    <property type="protein sequence ID" value="CAE0600009.1"/>
    <property type="molecule type" value="Transcribed_RNA"/>
</dbReference>
<feature type="region of interest" description="Disordered" evidence="2">
    <location>
        <begin position="87"/>
        <end position="131"/>
    </location>
</feature>
<feature type="coiled-coil region" evidence="1">
    <location>
        <begin position="18"/>
        <end position="78"/>
    </location>
</feature>
<dbReference type="AlphaFoldDB" id="A0A7S3U1S4"/>
<organism evidence="3">
    <name type="scientific">Strombidinopsis acuminata</name>
    <dbReference type="NCBI Taxonomy" id="141414"/>
    <lineage>
        <taxon>Eukaryota</taxon>
        <taxon>Sar</taxon>
        <taxon>Alveolata</taxon>
        <taxon>Ciliophora</taxon>
        <taxon>Intramacronucleata</taxon>
        <taxon>Spirotrichea</taxon>
        <taxon>Choreotrichia</taxon>
        <taxon>Choreotrichida</taxon>
        <taxon>Strombidinopsidae</taxon>
        <taxon>Strombidinopsis</taxon>
    </lineage>
</organism>
<gene>
    <name evidence="3" type="ORF">SACU0126_LOCUS32965</name>
</gene>
<sequence>MENSEREAYMQSRHRKILAAEAKLLSKQQNEMNALQKKCEGRMAERLKVRETDHNKLLQRYQNQKKEVENQQNLERIKLERQYAVKNNRPSTATGRSQMKGSMMMSSSKMGGSRVGNKQNAKYPASKPSYQ</sequence>
<feature type="compositionally biased region" description="Low complexity" evidence="2">
    <location>
        <begin position="99"/>
        <end position="112"/>
    </location>
</feature>
<evidence type="ECO:0000256" key="1">
    <source>
        <dbReference type="SAM" id="Coils"/>
    </source>
</evidence>
<evidence type="ECO:0000256" key="2">
    <source>
        <dbReference type="SAM" id="MobiDB-lite"/>
    </source>
</evidence>